<evidence type="ECO:0000313" key="3">
    <source>
        <dbReference type="Proteomes" id="UP000019918"/>
    </source>
</evidence>
<dbReference type="OrthoDB" id="6922075at2"/>
<name>A0A014MH20_9GAMM</name>
<gene>
    <name evidence="2" type="ORF">BG55_22900</name>
</gene>
<proteinExistence type="predicted"/>
<keyword evidence="3" id="KW-1185">Reference proteome</keyword>
<dbReference type="RefSeq" id="WP_034932773.1">
    <property type="nucleotide sequence ID" value="NZ_JFHN01000008.1"/>
</dbReference>
<comment type="caution">
    <text evidence="2">The sequence shown here is derived from an EMBL/GenBank/DDBJ whole genome shotgun (WGS) entry which is preliminary data.</text>
</comment>
<protein>
    <recommendedName>
        <fullName evidence="1">Tsi6 domain-containing protein</fullName>
    </recommendedName>
</protein>
<sequence>MQSLKNSRATLNYVTDAISIVELRLKKNPDFNLYVMALNQLRYVQAVLTGAEKDKSKLHTMNLGVLASKEFDTSDPDLAKNLSNVNYIASQMAGGLKIILPHEEDPEYIKRQKR</sequence>
<dbReference type="PATRIC" id="fig|69222.5.peg.4"/>
<accession>A0A014MH20</accession>
<dbReference type="STRING" id="69222.BG55_22900"/>
<feature type="domain" description="Tsi6" evidence="1">
    <location>
        <begin position="10"/>
        <end position="91"/>
    </location>
</feature>
<reference evidence="2 3" key="1">
    <citation type="submission" date="2014-02" db="EMBL/GenBank/DDBJ databases">
        <title>Draft genome of Erwinia mallotivora strain BT-MARDI, a papaya dieback pathogen.</title>
        <authorList>
            <person name="Redzuan R."/>
            <person name="Abu Bakar N."/>
            <person name="Badrun R."/>
            <person name="Mohd Raih M.F."/>
            <person name="Rozano L."/>
            <person name="Mat Amin N."/>
        </authorList>
    </citation>
    <scope>NUCLEOTIDE SEQUENCE [LARGE SCALE GENOMIC DNA]</scope>
    <source>
        <strain evidence="2 3">BT-MARDI</strain>
    </source>
</reference>
<dbReference type="InterPro" id="IPR040818">
    <property type="entry name" value="Tsi6"/>
</dbReference>
<evidence type="ECO:0000259" key="1">
    <source>
        <dbReference type="Pfam" id="PF18660"/>
    </source>
</evidence>
<dbReference type="AlphaFoldDB" id="A0A014MH20"/>
<dbReference type="EMBL" id="JFHN01000008">
    <property type="protein sequence ID" value="EXU77414.1"/>
    <property type="molecule type" value="Genomic_DNA"/>
</dbReference>
<dbReference type="Pfam" id="PF18660">
    <property type="entry name" value="Tsi6"/>
    <property type="match status" value="1"/>
</dbReference>
<dbReference type="Proteomes" id="UP000019918">
    <property type="component" value="Unassembled WGS sequence"/>
</dbReference>
<evidence type="ECO:0000313" key="2">
    <source>
        <dbReference type="EMBL" id="EXU77414.1"/>
    </source>
</evidence>
<organism evidence="2 3">
    <name type="scientific">Erwinia mallotivora</name>
    <dbReference type="NCBI Taxonomy" id="69222"/>
    <lineage>
        <taxon>Bacteria</taxon>
        <taxon>Pseudomonadati</taxon>
        <taxon>Pseudomonadota</taxon>
        <taxon>Gammaproteobacteria</taxon>
        <taxon>Enterobacterales</taxon>
        <taxon>Erwiniaceae</taxon>
        <taxon>Erwinia</taxon>
    </lineage>
</organism>